<feature type="region of interest" description="Disordered" evidence="2">
    <location>
        <begin position="1"/>
        <end position="32"/>
    </location>
</feature>
<feature type="region of interest" description="Disordered" evidence="2">
    <location>
        <begin position="244"/>
        <end position="267"/>
    </location>
</feature>
<accession>A0A0T6LLP6</accession>
<evidence type="ECO:0000256" key="1">
    <source>
        <dbReference type="RuleBase" id="RU003682"/>
    </source>
</evidence>
<gene>
    <name evidence="4" type="ORF">AQ490_09520</name>
</gene>
<comment type="similarity">
    <text evidence="1">Belongs to the iron/ascorbate-dependent oxidoreductase family.</text>
</comment>
<dbReference type="AlphaFoldDB" id="A0A0T6LLP6"/>
<evidence type="ECO:0000313" key="5">
    <source>
        <dbReference type="Proteomes" id="UP000050867"/>
    </source>
</evidence>
<protein>
    <recommendedName>
        <fullName evidence="3">Fe2OG dioxygenase domain-containing protein</fullName>
    </recommendedName>
</protein>
<dbReference type="Proteomes" id="UP000050867">
    <property type="component" value="Unassembled WGS sequence"/>
</dbReference>
<keyword evidence="5" id="KW-1185">Reference proteome</keyword>
<dbReference type="RefSeq" id="WP_018381884.1">
    <property type="nucleotide sequence ID" value="NZ_LLZU01000038.1"/>
</dbReference>
<dbReference type="eggNOG" id="ENOG502ZBFB">
    <property type="taxonomic scope" value="Bacteria"/>
</dbReference>
<keyword evidence="1" id="KW-0408">Iron</keyword>
<dbReference type="PROSITE" id="PS51471">
    <property type="entry name" value="FE2OG_OXY"/>
    <property type="match status" value="1"/>
</dbReference>
<evidence type="ECO:0000313" key="4">
    <source>
        <dbReference type="EMBL" id="KRV46990.1"/>
    </source>
</evidence>
<dbReference type="GO" id="GO:0016491">
    <property type="term" value="F:oxidoreductase activity"/>
    <property type="evidence" value="ECO:0007669"/>
    <property type="project" value="UniProtKB-KW"/>
</dbReference>
<name>A0A0T6LLP6_WENVI</name>
<dbReference type="InterPro" id="IPR056470">
    <property type="entry name" value="BesD/HalB-like"/>
</dbReference>
<keyword evidence="1" id="KW-0560">Oxidoreductase</keyword>
<sequence length="356" mass="40204">MLTEPHFFPGEAPPGYSYLEDEPEFDPRTDLQLEPPQELTNLRDLGYDTGFEIDFPSPLAVTSALRVLSDTGVEKTRKVIKRLLPHAVHSPDPRVAPVLHGAVYRSRFLRDLSLSPEVAAFFSEIAGTDLVPTALPFNLAQINYVHPQPEQAIEGWHHDDTGLSMLLVVHDPSHLDGGRFQYFHGTRQEAAGYARNRLCLPADRVVSPVLPGPGYAVLMQGSALVHRDEPLWTPGERYTLGSCYDSPDPEHTAPNRTYFPDETDTDHLFDPETQVERLCRYVDFARHKAWRARGRLDAFLREVPWTDDRELIVRQLTEAVREVVEAVNLLRGDETGTAQVTQLRAPEESRGKRRMA</sequence>
<dbReference type="GO" id="GO:0046872">
    <property type="term" value="F:metal ion binding"/>
    <property type="evidence" value="ECO:0007669"/>
    <property type="project" value="UniProtKB-KW"/>
</dbReference>
<dbReference type="OrthoDB" id="8985754at2"/>
<comment type="caution">
    <text evidence="4">The sequence shown here is derived from an EMBL/GenBank/DDBJ whole genome shotgun (WGS) entry which is preliminary data.</text>
</comment>
<feature type="domain" description="Fe2OG dioxygenase" evidence="3">
    <location>
        <begin position="136"/>
        <end position="246"/>
    </location>
</feature>
<dbReference type="PANTHER" id="PTHR41677:SF1">
    <property type="entry name" value="FE2OG DIOXYGENASE DOMAIN-CONTAINING PROTEIN"/>
    <property type="match status" value="1"/>
</dbReference>
<dbReference type="PANTHER" id="PTHR41677">
    <property type="entry name" value="YALI0B19030P"/>
    <property type="match status" value="1"/>
</dbReference>
<evidence type="ECO:0000259" key="3">
    <source>
        <dbReference type="PROSITE" id="PS51471"/>
    </source>
</evidence>
<dbReference type="Pfam" id="PF23169">
    <property type="entry name" value="HalD"/>
    <property type="match status" value="1"/>
</dbReference>
<dbReference type="InterPro" id="IPR005123">
    <property type="entry name" value="Oxoglu/Fe-dep_dioxygenase_dom"/>
</dbReference>
<organism evidence="4 5">
    <name type="scientific">Wenjunlia vitaminophila</name>
    <name type="common">Streptomyces vitaminophilus</name>
    <dbReference type="NCBI Taxonomy" id="76728"/>
    <lineage>
        <taxon>Bacteria</taxon>
        <taxon>Bacillati</taxon>
        <taxon>Actinomycetota</taxon>
        <taxon>Actinomycetes</taxon>
        <taxon>Kitasatosporales</taxon>
        <taxon>Streptomycetaceae</taxon>
        <taxon>Wenjunlia</taxon>
    </lineage>
</organism>
<dbReference type="SUPFAM" id="SSF51197">
    <property type="entry name" value="Clavaminate synthase-like"/>
    <property type="match status" value="1"/>
</dbReference>
<evidence type="ECO:0000256" key="2">
    <source>
        <dbReference type="SAM" id="MobiDB-lite"/>
    </source>
</evidence>
<reference evidence="4 5" key="1">
    <citation type="submission" date="2015-10" db="EMBL/GenBank/DDBJ databases">
        <title>Draft genome sequence of pyrrolomycin-producing Streptomyces vitaminophilus.</title>
        <authorList>
            <person name="Graham D.E."/>
            <person name="Mahan K.M."/>
            <person name="Klingeman D.M."/>
            <person name="Hettich R.L."/>
            <person name="Parry R.J."/>
        </authorList>
    </citation>
    <scope>NUCLEOTIDE SEQUENCE [LARGE SCALE GENOMIC DNA]</scope>
    <source>
        <strain evidence="4 5">ATCC 31673</strain>
    </source>
</reference>
<dbReference type="EMBL" id="LLZU01000038">
    <property type="protein sequence ID" value="KRV46990.1"/>
    <property type="molecule type" value="Genomic_DNA"/>
</dbReference>
<keyword evidence="1" id="KW-0479">Metal-binding</keyword>
<proteinExistence type="inferred from homology"/>